<dbReference type="GO" id="GO:0080008">
    <property type="term" value="C:Cul4-RING E3 ubiquitin ligase complex"/>
    <property type="evidence" value="ECO:0007669"/>
    <property type="project" value="TreeGrafter"/>
</dbReference>
<keyword evidence="1 3" id="KW-0853">WD repeat</keyword>
<feature type="region of interest" description="Disordered" evidence="4">
    <location>
        <begin position="69"/>
        <end position="89"/>
    </location>
</feature>
<evidence type="ECO:0000256" key="3">
    <source>
        <dbReference type="PROSITE-ProRule" id="PRU00221"/>
    </source>
</evidence>
<dbReference type="Pfam" id="PF00400">
    <property type="entry name" value="WD40"/>
    <property type="match status" value="5"/>
</dbReference>
<name>A0A8B8EXT5_CRAVI</name>
<dbReference type="InterPro" id="IPR036322">
    <property type="entry name" value="WD40_repeat_dom_sf"/>
</dbReference>
<reference evidence="6" key="1">
    <citation type="submission" date="2025-08" db="UniProtKB">
        <authorList>
            <consortium name="RefSeq"/>
        </authorList>
    </citation>
    <scope>IDENTIFICATION</scope>
    <source>
        <tissue evidence="6">Whole sample</tissue>
    </source>
</reference>
<feature type="repeat" description="WD" evidence="3">
    <location>
        <begin position="461"/>
        <end position="502"/>
    </location>
</feature>
<evidence type="ECO:0000256" key="1">
    <source>
        <dbReference type="ARBA" id="ARBA00022574"/>
    </source>
</evidence>
<gene>
    <name evidence="6" type="primary">LOC111137552</name>
</gene>
<dbReference type="CDD" id="cd00200">
    <property type="entry name" value="WD40"/>
    <property type="match status" value="1"/>
</dbReference>
<dbReference type="InterPro" id="IPR015943">
    <property type="entry name" value="WD40/YVTN_repeat-like_dom_sf"/>
</dbReference>
<dbReference type="SMART" id="SM00320">
    <property type="entry name" value="WD40"/>
    <property type="match status" value="7"/>
</dbReference>
<feature type="compositionally biased region" description="Acidic residues" evidence="4">
    <location>
        <begin position="501"/>
        <end position="519"/>
    </location>
</feature>
<dbReference type="Proteomes" id="UP000694844">
    <property type="component" value="Chromosome 5"/>
</dbReference>
<dbReference type="PANTHER" id="PTHR19847:SF7">
    <property type="entry name" value="DDB1- AND CUL4-ASSOCIATED FACTOR 11"/>
    <property type="match status" value="1"/>
</dbReference>
<dbReference type="PROSITE" id="PS50082">
    <property type="entry name" value="WD_REPEATS_2"/>
    <property type="match status" value="4"/>
</dbReference>
<feature type="repeat" description="WD" evidence="3">
    <location>
        <begin position="332"/>
        <end position="366"/>
    </location>
</feature>
<feature type="region of interest" description="Disordered" evidence="4">
    <location>
        <begin position="501"/>
        <end position="552"/>
    </location>
</feature>
<dbReference type="InterPro" id="IPR001680">
    <property type="entry name" value="WD40_rpt"/>
</dbReference>
<feature type="repeat" description="WD" evidence="3">
    <location>
        <begin position="284"/>
        <end position="326"/>
    </location>
</feature>
<dbReference type="OrthoDB" id="63070at2759"/>
<evidence type="ECO:0000313" key="6">
    <source>
        <dbReference type="RefSeq" id="XP_022344747.1"/>
    </source>
</evidence>
<accession>A0A8B8EXT5</accession>
<dbReference type="AlphaFoldDB" id="A0A8B8EXT5"/>
<dbReference type="GeneID" id="111137552"/>
<evidence type="ECO:0000313" key="5">
    <source>
        <dbReference type="Proteomes" id="UP000694844"/>
    </source>
</evidence>
<dbReference type="RefSeq" id="XP_022344747.1">
    <property type="nucleotide sequence ID" value="XM_022489039.1"/>
</dbReference>
<sequence length="552" mass="62466">MGTNNSKCPPRMSVSASDARESSSDQEASQETHCQAVLAYLIRSGQLQIFTNDESDVDEKDEDLVGCNFYKPTQPPQEDPHPNTEELDQSDIKEEIMKSSGAAFRKDKTPKVLNMLQNRELGRNKKQQFTMEDQRTITCQYLPNQNATVADYGYKAFCGTYSKDGNIFLSASQDQNIRIFDTADDKFQLLKTIRARDVGWSILDTAFSPDGNYLIYSSWSDAIHLCNIHGDYDTHIPLQLMPRSHSFAIFSLTFSSDNTEILGGSNDGCLYVYDRESNRRTLQIDAHDDDVNAVAFADNSSQILFSGGDDGLVKIWDRRTLKESSPEPVGTFGGHFDGITYIDSKGDARYLISNSKDQTIKLWDVRKFSALDGVEATKKAVAKQNWDYRWGQVPRSVSKKKKKIAGDSSIMTYRGHSILQTLIRCHFSPEHTTGQRYIYTGCATGDLIIYDLLTGKVVSRLKGHTSCTRDVSWHPYENIIMTSSWDGTVKKWQYRHQEDYREEEAGEESSESSESDDCSDTTKRRKCQRMTRQKQLSKRQMHCSEGGSGLTN</sequence>
<dbReference type="Gene3D" id="2.130.10.10">
    <property type="entry name" value="YVTN repeat-like/Quinoprotein amine dehydrogenase"/>
    <property type="match status" value="2"/>
</dbReference>
<dbReference type="SUPFAM" id="SSF50978">
    <property type="entry name" value="WD40 repeat-like"/>
    <property type="match status" value="1"/>
</dbReference>
<dbReference type="FunFam" id="2.130.10.10:FF:000492">
    <property type="entry name" value="LEC14B homolog isoform X2"/>
    <property type="match status" value="1"/>
</dbReference>
<evidence type="ECO:0000256" key="4">
    <source>
        <dbReference type="SAM" id="MobiDB-lite"/>
    </source>
</evidence>
<dbReference type="InterPro" id="IPR051859">
    <property type="entry name" value="DCAF"/>
</dbReference>
<keyword evidence="5" id="KW-1185">Reference proteome</keyword>
<dbReference type="InterPro" id="IPR020472">
    <property type="entry name" value="WD40_PAC1"/>
</dbReference>
<evidence type="ECO:0000256" key="2">
    <source>
        <dbReference type="ARBA" id="ARBA00022737"/>
    </source>
</evidence>
<feature type="region of interest" description="Disordered" evidence="4">
    <location>
        <begin position="1"/>
        <end position="32"/>
    </location>
</feature>
<feature type="repeat" description="WD" evidence="3">
    <location>
        <begin position="242"/>
        <end position="283"/>
    </location>
</feature>
<dbReference type="PANTHER" id="PTHR19847">
    <property type="entry name" value="DDB1- AND CUL4-ASSOCIATED FACTOR 11"/>
    <property type="match status" value="1"/>
</dbReference>
<feature type="compositionally biased region" description="Basic residues" evidence="4">
    <location>
        <begin position="523"/>
        <end position="541"/>
    </location>
</feature>
<dbReference type="FunFam" id="2.130.10.10:FF:000115">
    <property type="entry name" value="DDB1- and CUL4-associated factor 11 isoform X1"/>
    <property type="match status" value="1"/>
</dbReference>
<proteinExistence type="predicted"/>
<organism evidence="5 6">
    <name type="scientific">Crassostrea virginica</name>
    <name type="common">Eastern oyster</name>
    <dbReference type="NCBI Taxonomy" id="6565"/>
    <lineage>
        <taxon>Eukaryota</taxon>
        <taxon>Metazoa</taxon>
        <taxon>Spiralia</taxon>
        <taxon>Lophotrochozoa</taxon>
        <taxon>Mollusca</taxon>
        <taxon>Bivalvia</taxon>
        <taxon>Autobranchia</taxon>
        <taxon>Pteriomorphia</taxon>
        <taxon>Ostreida</taxon>
        <taxon>Ostreoidea</taxon>
        <taxon>Ostreidae</taxon>
        <taxon>Crassostrea</taxon>
    </lineage>
</organism>
<dbReference type="GO" id="GO:0043161">
    <property type="term" value="P:proteasome-mediated ubiquitin-dependent protein catabolic process"/>
    <property type="evidence" value="ECO:0007669"/>
    <property type="project" value="TreeGrafter"/>
</dbReference>
<feature type="compositionally biased region" description="Basic and acidic residues" evidence="4">
    <location>
        <begin position="78"/>
        <end position="89"/>
    </location>
</feature>
<dbReference type="PROSITE" id="PS50294">
    <property type="entry name" value="WD_REPEATS_REGION"/>
    <property type="match status" value="3"/>
</dbReference>
<protein>
    <submittedName>
        <fullName evidence="6">DDB1- and CUL4-associated factor 11-like isoform X2</fullName>
    </submittedName>
</protein>
<dbReference type="PRINTS" id="PR00320">
    <property type="entry name" value="GPROTEINBRPT"/>
</dbReference>
<keyword evidence="2" id="KW-0677">Repeat</keyword>